<evidence type="ECO:0000256" key="3">
    <source>
        <dbReference type="ARBA" id="ARBA00022448"/>
    </source>
</evidence>
<proteinExistence type="inferred from homology"/>
<accession>A0A9D9D9T3</accession>
<evidence type="ECO:0000256" key="4">
    <source>
        <dbReference type="ARBA" id="ARBA00022729"/>
    </source>
</evidence>
<dbReference type="GO" id="GO:0055085">
    <property type="term" value="P:transmembrane transport"/>
    <property type="evidence" value="ECO:0007669"/>
    <property type="project" value="InterPro"/>
</dbReference>
<dbReference type="Proteomes" id="UP000823631">
    <property type="component" value="Unassembled WGS sequence"/>
</dbReference>
<sequence>MKKSSFLALCAAAALAVIPLSQAQAKTYRVIFGGYFGPDHPNTAMMEHFKNELEEISNGQFKVTLKPNNEAGGEEKIMELCKRGTIQIAQVGGLLKYDEPMIAAWEQPFVINSWEHARNVFLSGGMKPFEGQYTEKSGARIAGIIVNGFRQISCNYPIKNMEDLGRMKIRTPLNDVFVELFKALGTNPTPLPATELYTALETKVVDGQDNPYSMFKSMGWYEVNKYVLESRHIFSPTFVIVNDKFYQRLDEQAKQWFDTAMDNAIKYNWELSEKDEADTVEFLKSHGVEITVPSPEFKAQMVKASEPVWAWFDKEVPGSKEIRDYCASVDPASAK</sequence>
<feature type="signal peptide" evidence="5">
    <location>
        <begin position="1"/>
        <end position="25"/>
    </location>
</feature>
<dbReference type="PANTHER" id="PTHR33376:SF4">
    <property type="entry name" value="SIALIC ACID-BINDING PERIPLASMIC PROTEIN SIAP"/>
    <property type="match status" value="1"/>
</dbReference>
<evidence type="ECO:0000256" key="1">
    <source>
        <dbReference type="ARBA" id="ARBA00004196"/>
    </source>
</evidence>
<evidence type="ECO:0000256" key="5">
    <source>
        <dbReference type="SAM" id="SignalP"/>
    </source>
</evidence>
<comment type="similarity">
    <text evidence="2">Belongs to the bacterial solute-binding protein 7 family.</text>
</comment>
<dbReference type="InterPro" id="IPR004682">
    <property type="entry name" value="TRAP_DctP"/>
</dbReference>
<comment type="caution">
    <text evidence="6">The sequence shown here is derived from an EMBL/GenBank/DDBJ whole genome shotgun (WGS) entry which is preliminary data.</text>
</comment>
<dbReference type="InterPro" id="IPR038404">
    <property type="entry name" value="TRAP_DctP_sf"/>
</dbReference>
<dbReference type="NCBIfam" id="NF037995">
    <property type="entry name" value="TRAP_S1"/>
    <property type="match status" value="1"/>
</dbReference>
<dbReference type="PIRSF" id="PIRSF006470">
    <property type="entry name" value="DctB"/>
    <property type="match status" value="1"/>
</dbReference>
<evidence type="ECO:0000256" key="2">
    <source>
        <dbReference type="ARBA" id="ARBA00009023"/>
    </source>
</evidence>
<evidence type="ECO:0000313" key="6">
    <source>
        <dbReference type="EMBL" id="MBO8415048.1"/>
    </source>
</evidence>
<organism evidence="6 7">
    <name type="scientific">Candidatus Avisuccinivibrio stercorigallinarum</name>
    <dbReference type="NCBI Taxonomy" id="2840704"/>
    <lineage>
        <taxon>Bacteria</taxon>
        <taxon>Pseudomonadati</taxon>
        <taxon>Pseudomonadota</taxon>
        <taxon>Gammaproteobacteria</taxon>
        <taxon>Aeromonadales</taxon>
        <taxon>Succinivibrionaceae</taxon>
        <taxon>Succinivibrionaceae incertae sedis</taxon>
        <taxon>Candidatus Avisuccinivibrio</taxon>
    </lineage>
</organism>
<keyword evidence="3" id="KW-0813">Transport</keyword>
<feature type="chain" id="PRO_5039418250" evidence="5">
    <location>
        <begin position="26"/>
        <end position="335"/>
    </location>
</feature>
<dbReference type="Gene3D" id="3.40.190.170">
    <property type="entry name" value="Bacterial extracellular solute-binding protein, family 7"/>
    <property type="match status" value="1"/>
</dbReference>
<dbReference type="PANTHER" id="PTHR33376">
    <property type="match status" value="1"/>
</dbReference>
<evidence type="ECO:0000313" key="7">
    <source>
        <dbReference type="Proteomes" id="UP000823631"/>
    </source>
</evidence>
<dbReference type="AlphaFoldDB" id="A0A9D9D9T3"/>
<reference evidence="6" key="1">
    <citation type="submission" date="2020-10" db="EMBL/GenBank/DDBJ databases">
        <authorList>
            <person name="Gilroy R."/>
        </authorList>
    </citation>
    <scope>NUCLEOTIDE SEQUENCE</scope>
    <source>
        <strain evidence="6">17213</strain>
    </source>
</reference>
<dbReference type="EMBL" id="JADINH010000025">
    <property type="protein sequence ID" value="MBO8415048.1"/>
    <property type="molecule type" value="Genomic_DNA"/>
</dbReference>
<dbReference type="CDD" id="cd13603">
    <property type="entry name" value="PBP2_TRAP_Siap_TeaA_like"/>
    <property type="match status" value="1"/>
</dbReference>
<dbReference type="InterPro" id="IPR018389">
    <property type="entry name" value="DctP_fam"/>
</dbReference>
<protein>
    <submittedName>
        <fullName evidence="6">TRAP transporter substrate-binding protein</fullName>
    </submittedName>
</protein>
<gene>
    <name evidence="6" type="ORF">IAB19_01540</name>
</gene>
<dbReference type="Pfam" id="PF03480">
    <property type="entry name" value="DctP"/>
    <property type="match status" value="1"/>
</dbReference>
<name>A0A9D9D9T3_9GAMM</name>
<reference evidence="6" key="2">
    <citation type="journal article" date="2021" name="PeerJ">
        <title>Extensive microbial diversity within the chicken gut microbiome revealed by metagenomics and culture.</title>
        <authorList>
            <person name="Gilroy R."/>
            <person name="Ravi A."/>
            <person name="Getino M."/>
            <person name="Pursley I."/>
            <person name="Horton D.L."/>
            <person name="Alikhan N.F."/>
            <person name="Baker D."/>
            <person name="Gharbi K."/>
            <person name="Hall N."/>
            <person name="Watson M."/>
            <person name="Adriaenssens E.M."/>
            <person name="Foster-Nyarko E."/>
            <person name="Jarju S."/>
            <person name="Secka A."/>
            <person name="Antonio M."/>
            <person name="Oren A."/>
            <person name="Chaudhuri R.R."/>
            <person name="La Ragione R."/>
            <person name="Hildebrand F."/>
            <person name="Pallen M.J."/>
        </authorList>
    </citation>
    <scope>NUCLEOTIDE SEQUENCE</scope>
    <source>
        <strain evidence="6">17213</strain>
    </source>
</reference>
<keyword evidence="4 5" id="KW-0732">Signal</keyword>
<dbReference type="GO" id="GO:0030288">
    <property type="term" value="C:outer membrane-bounded periplasmic space"/>
    <property type="evidence" value="ECO:0007669"/>
    <property type="project" value="InterPro"/>
</dbReference>
<comment type="subcellular location">
    <subcellularLocation>
        <location evidence="1">Cell envelope</location>
    </subcellularLocation>
</comment>